<evidence type="ECO:0000256" key="1">
    <source>
        <dbReference type="SAM" id="SignalP"/>
    </source>
</evidence>
<sequence>MIALILFFIRHSTVLSLSFPITSGIGDETNKYSLSASHIAENLCAQPDTKRLIMLSLPVTRKYPLTRTPTPMNYLSSPSAPSATAMDYIIDPDGDMLLIVEECSGNLHLDLVQKGNHLRPTKLLFTDTLILLCCMLESSAPAAFPLGPTPDVQTIDEPVMSPTQSQSQSQLLLDNASYAGNSGPPVAIAKTAMLKIRVSSKHLTLASSYFRQRLVPETDDHRPVEKDVVPACVEDIDALLIMLDIIHGQTRKVPRSVTFKKLFMIAVLVEHYECVEAMEAFAEVWVEKLKGEIPVVYSEDLVKWIGIAWIFRLESLFQKTTRTAIRRCTGPISAMDVPIPLALIEEIEYSRQSTVDDIVDRLSRRINWELMPDANLYCCKDCDTMVLGTLVRQLKIHELYPLPLPPFRGFSVDFLLQTLATFPEPRCYELVHSICGKLSKCHLMPKAKDLVEKVNKEVTGLVLRNAHF</sequence>
<evidence type="ECO:0000313" key="3">
    <source>
        <dbReference type="Proteomes" id="UP000325433"/>
    </source>
</evidence>
<gene>
    <name evidence="2" type="ORF">BDV41DRAFT_210089</name>
</gene>
<dbReference type="Proteomes" id="UP000325433">
    <property type="component" value="Unassembled WGS sequence"/>
</dbReference>
<keyword evidence="1" id="KW-0732">Signal</keyword>
<keyword evidence="3" id="KW-1185">Reference proteome</keyword>
<evidence type="ECO:0000313" key="2">
    <source>
        <dbReference type="EMBL" id="KAE8314821.1"/>
    </source>
</evidence>
<dbReference type="EMBL" id="ML738316">
    <property type="protein sequence ID" value="KAE8314821.1"/>
    <property type="molecule type" value="Genomic_DNA"/>
</dbReference>
<accession>A0A5N6W211</accession>
<feature type="signal peptide" evidence="1">
    <location>
        <begin position="1"/>
        <end position="16"/>
    </location>
</feature>
<name>A0A5N6W211_9EURO</name>
<reference evidence="3" key="1">
    <citation type="submission" date="2019-04" db="EMBL/GenBank/DDBJ databases">
        <title>Friends and foes A comparative genomics studyof 23 Aspergillus species from section Flavi.</title>
        <authorList>
            <consortium name="DOE Joint Genome Institute"/>
            <person name="Kjaerbolling I."/>
            <person name="Vesth T."/>
            <person name="Frisvad J.C."/>
            <person name="Nybo J.L."/>
            <person name="Theobald S."/>
            <person name="Kildgaard S."/>
            <person name="Isbrandt T."/>
            <person name="Kuo A."/>
            <person name="Sato A."/>
            <person name="Lyhne E.K."/>
            <person name="Kogle M.E."/>
            <person name="Wiebenga A."/>
            <person name="Kun R.S."/>
            <person name="Lubbers R.J."/>
            <person name="Makela M.R."/>
            <person name="Barry K."/>
            <person name="Chovatia M."/>
            <person name="Clum A."/>
            <person name="Daum C."/>
            <person name="Haridas S."/>
            <person name="He G."/>
            <person name="LaButti K."/>
            <person name="Lipzen A."/>
            <person name="Mondo S."/>
            <person name="Riley R."/>
            <person name="Salamov A."/>
            <person name="Simmons B.A."/>
            <person name="Magnuson J.K."/>
            <person name="Henrissat B."/>
            <person name="Mortensen U.H."/>
            <person name="Larsen T.O."/>
            <person name="Devries R.P."/>
            <person name="Grigoriev I.V."/>
            <person name="Machida M."/>
            <person name="Baker S.E."/>
            <person name="Andersen M.R."/>
        </authorList>
    </citation>
    <scope>NUCLEOTIDE SEQUENCE [LARGE SCALE GENOMIC DNA]</scope>
    <source>
        <strain evidence="3">CBS 130015</strain>
    </source>
</reference>
<protein>
    <recommendedName>
        <fullName evidence="4">BTB domain-containing protein</fullName>
    </recommendedName>
</protein>
<feature type="chain" id="PRO_5024793120" description="BTB domain-containing protein" evidence="1">
    <location>
        <begin position="17"/>
        <end position="468"/>
    </location>
</feature>
<evidence type="ECO:0008006" key="4">
    <source>
        <dbReference type="Google" id="ProtNLM"/>
    </source>
</evidence>
<proteinExistence type="predicted"/>
<dbReference type="AlphaFoldDB" id="A0A5N6W211"/>
<organism evidence="2 3">
    <name type="scientific">Aspergillus transmontanensis</name>
    <dbReference type="NCBI Taxonomy" id="1034304"/>
    <lineage>
        <taxon>Eukaryota</taxon>
        <taxon>Fungi</taxon>
        <taxon>Dikarya</taxon>
        <taxon>Ascomycota</taxon>
        <taxon>Pezizomycotina</taxon>
        <taxon>Eurotiomycetes</taxon>
        <taxon>Eurotiomycetidae</taxon>
        <taxon>Eurotiales</taxon>
        <taxon>Aspergillaceae</taxon>
        <taxon>Aspergillus</taxon>
        <taxon>Aspergillus subgen. Circumdati</taxon>
    </lineage>
</organism>